<dbReference type="EMBL" id="LBTU01000009">
    <property type="protein sequence ID" value="KKQ47484.1"/>
    <property type="molecule type" value="Genomic_DNA"/>
</dbReference>
<dbReference type="AlphaFoldDB" id="A0A0G0KE94"/>
<evidence type="ECO:0000259" key="1">
    <source>
        <dbReference type="PROSITE" id="PS51737"/>
    </source>
</evidence>
<dbReference type="GO" id="GO:0000150">
    <property type="term" value="F:DNA strand exchange activity"/>
    <property type="evidence" value="ECO:0007669"/>
    <property type="project" value="InterPro"/>
</dbReference>
<organism evidence="2 3">
    <name type="scientific">Candidatus Yanofskybacteria bacterium GW2011_GWC2_37_9</name>
    <dbReference type="NCBI Taxonomy" id="1619028"/>
    <lineage>
        <taxon>Bacteria</taxon>
        <taxon>Candidatus Yanofskyibacteriota</taxon>
    </lineage>
</organism>
<accession>A0A0G0KE94</accession>
<dbReference type="InterPro" id="IPR038109">
    <property type="entry name" value="DNA_bind_recomb_sf"/>
</dbReference>
<dbReference type="PROSITE" id="PS51737">
    <property type="entry name" value="RECOMBINASE_DNA_BIND"/>
    <property type="match status" value="1"/>
</dbReference>
<feature type="non-terminal residue" evidence="2">
    <location>
        <position position="1"/>
    </location>
</feature>
<comment type="caution">
    <text evidence="2">The sequence shown here is derived from an EMBL/GenBank/DDBJ whole genome shotgun (WGS) entry which is preliminary data.</text>
</comment>
<sequence>PQGKFMLNIAFGQSKYYVDSLSENTKRGLRQKVKRGEYPSVAPIGYINDVRTKSIVVDRKKAKVIKAAFEYYATGNARLEDVSDFLAQRGIFSRGGKRIHKTRATFILSNPFYTGLFRYSKELHEGKYEPIIAKKIFDKVQEVLKQRGRPHHKTKYEPQHLCGLLKCGTCEMSITGEYRVKKQKNGNVHDYIYYHCTKKNKAIKCPEPCIRQEELDKQISSLLQKFSLRQDWAEKLLEMAEKDKVVSAQSVSAFVQESQNKIRAIQTKLQRLLDGYLEQDIEREIYREQKAILLSKKKLLDEKMARIEQKQNDWLEPFQNWIKVATTLVKQILKIARDFEPALGEPRRARRASVSIPFRASRGKIHWQNF</sequence>
<dbReference type="Pfam" id="PF13408">
    <property type="entry name" value="Zn_ribbon_recom"/>
    <property type="match status" value="1"/>
</dbReference>
<evidence type="ECO:0000313" key="3">
    <source>
        <dbReference type="Proteomes" id="UP000034430"/>
    </source>
</evidence>
<name>A0A0G0KE94_9BACT</name>
<dbReference type="PANTHER" id="PTHR30461">
    <property type="entry name" value="DNA-INVERTASE FROM LAMBDOID PROPHAGE"/>
    <property type="match status" value="1"/>
</dbReference>
<dbReference type="PANTHER" id="PTHR30461:SF23">
    <property type="entry name" value="DNA RECOMBINASE-RELATED"/>
    <property type="match status" value="1"/>
</dbReference>
<dbReference type="Pfam" id="PF07508">
    <property type="entry name" value="Recombinase"/>
    <property type="match status" value="1"/>
</dbReference>
<dbReference type="GO" id="GO:0003677">
    <property type="term" value="F:DNA binding"/>
    <property type="evidence" value="ECO:0007669"/>
    <property type="project" value="InterPro"/>
</dbReference>
<dbReference type="Gene3D" id="3.90.1750.20">
    <property type="entry name" value="Putative Large Serine Recombinase, Chain B, Domain 2"/>
    <property type="match status" value="1"/>
</dbReference>
<feature type="domain" description="Recombinase" evidence="1">
    <location>
        <begin position="43"/>
        <end position="150"/>
    </location>
</feature>
<reference evidence="2 3" key="1">
    <citation type="journal article" date="2015" name="Nature">
        <title>rRNA introns, odd ribosomes, and small enigmatic genomes across a large radiation of phyla.</title>
        <authorList>
            <person name="Brown C.T."/>
            <person name="Hug L.A."/>
            <person name="Thomas B.C."/>
            <person name="Sharon I."/>
            <person name="Castelle C.J."/>
            <person name="Singh A."/>
            <person name="Wilkins M.J."/>
            <person name="Williams K.H."/>
            <person name="Banfield J.F."/>
        </authorList>
    </citation>
    <scope>NUCLEOTIDE SEQUENCE [LARGE SCALE GENOMIC DNA]</scope>
</reference>
<protein>
    <submittedName>
        <fullName evidence="2">Recombinase</fullName>
    </submittedName>
</protein>
<evidence type="ECO:0000313" key="2">
    <source>
        <dbReference type="EMBL" id="KKQ47484.1"/>
    </source>
</evidence>
<dbReference type="InterPro" id="IPR011109">
    <property type="entry name" value="DNA_bind_recombinase_dom"/>
</dbReference>
<dbReference type="Proteomes" id="UP000034430">
    <property type="component" value="Unassembled WGS sequence"/>
</dbReference>
<proteinExistence type="predicted"/>
<dbReference type="InterPro" id="IPR050639">
    <property type="entry name" value="SSR_resolvase"/>
</dbReference>
<gene>
    <name evidence="2" type="ORF">US65_C0009G0017</name>
</gene>
<dbReference type="InterPro" id="IPR025827">
    <property type="entry name" value="Zn_ribbon_recom_dom"/>
</dbReference>